<keyword evidence="3" id="KW-0732">Signal</keyword>
<feature type="signal peptide" evidence="3">
    <location>
        <begin position="1"/>
        <end position="21"/>
    </location>
</feature>
<evidence type="ECO:0000256" key="2">
    <source>
        <dbReference type="SAM" id="Phobius"/>
    </source>
</evidence>
<dbReference type="EMBL" id="ML995477">
    <property type="protein sequence ID" value="KAF2145433.1"/>
    <property type="molecule type" value="Genomic_DNA"/>
</dbReference>
<feature type="transmembrane region" description="Helical" evidence="2">
    <location>
        <begin position="294"/>
        <end position="320"/>
    </location>
</feature>
<feature type="compositionally biased region" description="Low complexity" evidence="1">
    <location>
        <begin position="211"/>
        <end position="223"/>
    </location>
</feature>
<feature type="compositionally biased region" description="Basic and acidic residues" evidence="1">
    <location>
        <begin position="331"/>
        <end position="347"/>
    </location>
</feature>
<gene>
    <name evidence="4" type="ORF">K452DRAFT_315680</name>
</gene>
<evidence type="ECO:0000256" key="3">
    <source>
        <dbReference type="SAM" id="SignalP"/>
    </source>
</evidence>
<feature type="region of interest" description="Disordered" evidence="1">
    <location>
        <begin position="246"/>
        <end position="270"/>
    </location>
</feature>
<proteinExistence type="predicted"/>
<keyword evidence="5" id="KW-1185">Reference proteome</keyword>
<dbReference type="Proteomes" id="UP000799438">
    <property type="component" value="Unassembled WGS sequence"/>
</dbReference>
<evidence type="ECO:0000313" key="4">
    <source>
        <dbReference type="EMBL" id="KAF2145433.1"/>
    </source>
</evidence>
<accession>A0A6A6BPP7</accession>
<keyword evidence="2" id="KW-0472">Membrane</keyword>
<feature type="compositionally biased region" description="Low complexity" evidence="1">
    <location>
        <begin position="253"/>
        <end position="270"/>
    </location>
</feature>
<name>A0A6A6BPP7_9PEZI</name>
<evidence type="ECO:0000313" key="5">
    <source>
        <dbReference type="Proteomes" id="UP000799438"/>
    </source>
</evidence>
<reference evidence="4" key="1">
    <citation type="journal article" date="2020" name="Stud. Mycol.">
        <title>101 Dothideomycetes genomes: a test case for predicting lifestyles and emergence of pathogens.</title>
        <authorList>
            <person name="Haridas S."/>
            <person name="Albert R."/>
            <person name="Binder M."/>
            <person name="Bloem J."/>
            <person name="Labutti K."/>
            <person name="Salamov A."/>
            <person name="Andreopoulos B."/>
            <person name="Baker S."/>
            <person name="Barry K."/>
            <person name="Bills G."/>
            <person name="Bluhm B."/>
            <person name="Cannon C."/>
            <person name="Castanera R."/>
            <person name="Culley D."/>
            <person name="Daum C."/>
            <person name="Ezra D."/>
            <person name="Gonzalez J."/>
            <person name="Henrissat B."/>
            <person name="Kuo A."/>
            <person name="Liang C."/>
            <person name="Lipzen A."/>
            <person name="Lutzoni F."/>
            <person name="Magnuson J."/>
            <person name="Mondo S."/>
            <person name="Nolan M."/>
            <person name="Ohm R."/>
            <person name="Pangilinan J."/>
            <person name="Park H.-J."/>
            <person name="Ramirez L."/>
            <person name="Alfaro M."/>
            <person name="Sun H."/>
            <person name="Tritt A."/>
            <person name="Yoshinaga Y."/>
            <person name="Zwiers L.-H."/>
            <person name="Turgeon B."/>
            <person name="Goodwin S."/>
            <person name="Spatafora J."/>
            <person name="Crous P."/>
            <person name="Grigoriev I."/>
        </authorList>
    </citation>
    <scope>NUCLEOTIDE SEQUENCE</scope>
    <source>
        <strain evidence="4">CBS 121167</strain>
    </source>
</reference>
<feature type="region of interest" description="Disordered" evidence="1">
    <location>
        <begin position="324"/>
        <end position="364"/>
    </location>
</feature>
<evidence type="ECO:0000256" key="1">
    <source>
        <dbReference type="SAM" id="MobiDB-lite"/>
    </source>
</evidence>
<dbReference type="RefSeq" id="XP_033401145.1">
    <property type="nucleotide sequence ID" value="XM_033543881.1"/>
</dbReference>
<feature type="region of interest" description="Disordered" evidence="1">
    <location>
        <begin position="391"/>
        <end position="414"/>
    </location>
</feature>
<dbReference type="GeneID" id="54301378"/>
<feature type="region of interest" description="Disordered" evidence="1">
    <location>
        <begin position="199"/>
        <end position="223"/>
    </location>
</feature>
<keyword evidence="2" id="KW-1133">Transmembrane helix</keyword>
<sequence length="414" mass="45505">MKSTTAIRLFIPLFLAILSAAFKPTPPPTASMEVPWTRGSRTYPAWDDCAESPLPDPVGCWGELNPDWMTKTDPESFSDRVEADADKSSDPVCLTGIVITTTGGRNGMSTTAAAARMARDVPRSSLTPITTSMASIMTKSYPPFETTFCPKKFNKKGTDLCSNKCMYQYMKPVASGKYNEYVYTKAHWGDSKGLFLPEAVRDNNNNDETGKTNSSTSTGTPTKTLNDGWMSYNDFYARYTDARHIKGGPRPGPATTTATKTVTSRRPTTTHTPECFNSYSCWDICETQKRHKHIFTIVVISVFAAGSGFALLGMAMSLYLQSRRNRAKDRKARDEGKPAKDKSEKRKMWMGKGKGKGKGKERAVEGSVDGVVEAREDVPLDVFVAGNARSARAARVTGSSVYEEDGEESAMRRV</sequence>
<feature type="chain" id="PRO_5025394258" evidence="3">
    <location>
        <begin position="22"/>
        <end position="414"/>
    </location>
</feature>
<protein>
    <submittedName>
        <fullName evidence="4">Uncharacterized protein</fullName>
    </submittedName>
</protein>
<organism evidence="4 5">
    <name type="scientific">Aplosporella prunicola CBS 121167</name>
    <dbReference type="NCBI Taxonomy" id="1176127"/>
    <lineage>
        <taxon>Eukaryota</taxon>
        <taxon>Fungi</taxon>
        <taxon>Dikarya</taxon>
        <taxon>Ascomycota</taxon>
        <taxon>Pezizomycotina</taxon>
        <taxon>Dothideomycetes</taxon>
        <taxon>Dothideomycetes incertae sedis</taxon>
        <taxon>Botryosphaeriales</taxon>
        <taxon>Aplosporellaceae</taxon>
        <taxon>Aplosporella</taxon>
    </lineage>
</organism>
<dbReference type="AlphaFoldDB" id="A0A6A6BPP7"/>
<keyword evidence="2" id="KW-0812">Transmembrane</keyword>